<gene>
    <name evidence="2" type="ORF">HNQ59_000229</name>
</gene>
<feature type="compositionally biased region" description="Polar residues" evidence="1">
    <location>
        <begin position="127"/>
        <end position="156"/>
    </location>
</feature>
<evidence type="ECO:0000313" key="2">
    <source>
        <dbReference type="EMBL" id="MBB5016967.1"/>
    </source>
</evidence>
<dbReference type="Proteomes" id="UP000575898">
    <property type="component" value="Unassembled WGS sequence"/>
</dbReference>
<comment type="caution">
    <text evidence="2">The sequence shown here is derived from an EMBL/GenBank/DDBJ whole genome shotgun (WGS) entry which is preliminary data.</text>
</comment>
<dbReference type="AlphaFoldDB" id="A0A840MJH8"/>
<keyword evidence="3" id="KW-1185">Reference proteome</keyword>
<evidence type="ECO:0000256" key="1">
    <source>
        <dbReference type="SAM" id="MobiDB-lite"/>
    </source>
</evidence>
<evidence type="ECO:0000313" key="3">
    <source>
        <dbReference type="Proteomes" id="UP000575898"/>
    </source>
</evidence>
<reference evidence="2 3" key="1">
    <citation type="submission" date="2020-08" db="EMBL/GenBank/DDBJ databases">
        <title>Genomic Encyclopedia of Type Strains, Phase IV (KMG-IV): sequencing the most valuable type-strain genomes for metagenomic binning, comparative biology and taxonomic classification.</title>
        <authorList>
            <person name="Goeker M."/>
        </authorList>
    </citation>
    <scope>NUCLEOTIDE SEQUENCE [LARGE SCALE GENOMIC DNA]</scope>
    <source>
        <strain evidence="2 3">DSM 27165</strain>
    </source>
</reference>
<proteinExistence type="predicted"/>
<feature type="region of interest" description="Disordered" evidence="1">
    <location>
        <begin position="126"/>
        <end position="168"/>
    </location>
</feature>
<protein>
    <submittedName>
        <fullName evidence="2">Putative metal-binding protein</fullName>
    </submittedName>
</protein>
<organism evidence="2 3">
    <name type="scientific">Chitinivorax tropicus</name>
    <dbReference type="NCBI Taxonomy" id="714531"/>
    <lineage>
        <taxon>Bacteria</taxon>
        <taxon>Pseudomonadati</taxon>
        <taxon>Pseudomonadota</taxon>
        <taxon>Betaproteobacteria</taxon>
        <taxon>Chitinivorax</taxon>
    </lineage>
</organism>
<name>A0A840MJH8_9PROT</name>
<sequence>MKTNTIPLVYACSGCSSAAQLANHLALKLDRTGIAEMSCIAGVGGGVPGLVRTAQSGRPILALDGCIMHCVAACLARAGVEPDSHLTLSAFGVKKQRHTDFDVEQAAQLWPWVEAAAREINQVGLAQATSPDMQPDQATTNSARVRSSSDNCSASPACNGPTPSGVPV</sequence>
<dbReference type="InterPro" id="IPR014958">
    <property type="entry name" value="DGC"/>
</dbReference>
<dbReference type="Pfam" id="PF08859">
    <property type="entry name" value="DGC"/>
    <property type="match status" value="1"/>
</dbReference>
<dbReference type="EMBL" id="JACHHY010000001">
    <property type="protein sequence ID" value="MBB5016967.1"/>
    <property type="molecule type" value="Genomic_DNA"/>
</dbReference>
<dbReference type="RefSeq" id="WP_184033994.1">
    <property type="nucleotide sequence ID" value="NZ_JACHHY010000001.1"/>
</dbReference>
<accession>A0A840MJH8</accession>